<keyword evidence="4 7" id="KW-0812">Transmembrane</keyword>
<name>A0A9J7APW9_9PROT</name>
<evidence type="ECO:0000313" key="10">
    <source>
        <dbReference type="Proteomes" id="UP001060336"/>
    </source>
</evidence>
<evidence type="ECO:0000256" key="5">
    <source>
        <dbReference type="ARBA" id="ARBA00022989"/>
    </source>
</evidence>
<keyword evidence="7" id="KW-0997">Cell inner membrane</keyword>
<dbReference type="Pfam" id="PF04290">
    <property type="entry name" value="DctQ"/>
    <property type="match status" value="1"/>
</dbReference>
<evidence type="ECO:0000256" key="2">
    <source>
        <dbReference type="ARBA" id="ARBA00022448"/>
    </source>
</evidence>
<evidence type="ECO:0000256" key="4">
    <source>
        <dbReference type="ARBA" id="ARBA00022692"/>
    </source>
</evidence>
<gene>
    <name evidence="9" type="ORF">NUH88_16310</name>
</gene>
<dbReference type="RefSeq" id="WP_257767455.1">
    <property type="nucleotide sequence ID" value="NZ_CP102480.1"/>
</dbReference>
<feature type="transmembrane region" description="Helical" evidence="7">
    <location>
        <begin position="44"/>
        <end position="64"/>
    </location>
</feature>
<dbReference type="GO" id="GO:0005886">
    <property type="term" value="C:plasma membrane"/>
    <property type="evidence" value="ECO:0007669"/>
    <property type="project" value="UniProtKB-SubCell"/>
</dbReference>
<dbReference type="GO" id="GO:0022857">
    <property type="term" value="F:transmembrane transporter activity"/>
    <property type="evidence" value="ECO:0007669"/>
    <property type="project" value="UniProtKB-UniRule"/>
</dbReference>
<protein>
    <recommendedName>
        <fullName evidence="7">TRAP transporter small permease protein</fullName>
    </recommendedName>
</protein>
<comment type="similarity">
    <text evidence="7">Belongs to the TRAP transporter small permease family.</text>
</comment>
<dbReference type="KEGG" id="naci:NUH88_16310"/>
<evidence type="ECO:0000256" key="3">
    <source>
        <dbReference type="ARBA" id="ARBA00022475"/>
    </source>
</evidence>
<comment type="subunit">
    <text evidence="7">The complex comprises the extracytoplasmic solute receptor protein and the two transmembrane proteins.</text>
</comment>
<dbReference type="Proteomes" id="UP001060336">
    <property type="component" value="Chromosome"/>
</dbReference>
<evidence type="ECO:0000259" key="8">
    <source>
        <dbReference type="Pfam" id="PF04290"/>
    </source>
</evidence>
<comment type="caution">
    <text evidence="7">Lacks conserved residue(s) required for the propagation of feature annotation.</text>
</comment>
<feature type="domain" description="Tripartite ATP-independent periplasmic transporters DctQ component" evidence="8">
    <location>
        <begin position="63"/>
        <end position="174"/>
    </location>
</feature>
<keyword evidence="3" id="KW-1003">Cell membrane</keyword>
<keyword evidence="2 7" id="KW-0813">Transport</keyword>
<sequence>MPVFALKLARFMALLGGAVLLALIVITCVSVLGRGLNTLGHSDVLTGLSAALGKALLATGVAPVKGDFELVEAGIAFAIFAFLPICQLKGGHATVDIVSDQFPGAVNRFLITLWEVVFTLVVLLIAWRLFEGFQSKLRNGETTFLLQFPIWWAYGASFLAAVIAGLIAVYVAVVRVYALVTGRNPLAVPEA</sequence>
<feature type="transmembrane region" description="Helical" evidence="7">
    <location>
        <begin position="109"/>
        <end position="130"/>
    </location>
</feature>
<proteinExistence type="inferred from homology"/>
<keyword evidence="6 7" id="KW-0472">Membrane</keyword>
<organism evidence="9 10">
    <name type="scientific">Nisaea acidiphila</name>
    <dbReference type="NCBI Taxonomy" id="1862145"/>
    <lineage>
        <taxon>Bacteria</taxon>
        <taxon>Pseudomonadati</taxon>
        <taxon>Pseudomonadota</taxon>
        <taxon>Alphaproteobacteria</taxon>
        <taxon>Rhodospirillales</taxon>
        <taxon>Thalassobaculaceae</taxon>
        <taxon>Nisaea</taxon>
    </lineage>
</organism>
<keyword evidence="10" id="KW-1185">Reference proteome</keyword>
<evidence type="ECO:0000256" key="1">
    <source>
        <dbReference type="ARBA" id="ARBA00004651"/>
    </source>
</evidence>
<dbReference type="EMBL" id="CP102480">
    <property type="protein sequence ID" value="UUX48954.1"/>
    <property type="molecule type" value="Genomic_DNA"/>
</dbReference>
<feature type="transmembrane region" description="Helical" evidence="7">
    <location>
        <begin position="12"/>
        <end position="32"/>
    </location>
</feature>
<dbReference type="InterPro" id="IPR055348">
    <property type="entry name" value="DctQ"/>
</dbReference>
<comment type="subcellular location">
    <subcellularLocation>
        <location evidence="7">Cell inner membrane</location>
        <topology evidence="7">Multi-pass membrane protein</topology>
    </subcellularLocation>
    <subcellularLocation>
        <location evidence="1">Cell membrane</location>
        <topology evidence="1">Multi-pass membrane protein</topology>
    </subcellularLocation>
</comment>
<feature type="transmembrane region" description="Helical" evidence="7">
    <location>
        <begin position="150"/>
        <end position="173"/>
    </location>
</feature>
<accession>A0A9J7APW9</accession>
<evidence type="ECO:0000256" key="6">
    <source>
        <dbReference type="ARBA" id="ARBA00023136"/>
    </source>
</evidence>
<evidence type="ECO:0000313" key="9">
    <source>
        <dbReference type="EMBL" id="UUX48954.1"/>
    </source>
</evidence>
<dbReference type="AlphaFoldDB" id="A0A9J7APW9"/>
<keyword evidence="5 7" id="KW-1133">Transmembrane helix</keyword>
<comment type="function">
    <text evidence="7">Part of the tripartite ATP-independent periplasmic (TRAP) transport system.</text>
</comment>
<evidence type="ECO:0000256" key="7">
    <source>
        <dbReference type="RuleBase" id="RU369079"/>
    </source>
</evidence>
<feature type="transmembrane region" description="Helical" evidence="7">
    <location>
        <begin position="70"/>
        <end position="88"/>
    </location>
</feature>
<reference evidence="9" key="1">
    <citation type="submission" date="2022-08" db="EMBL/GenBank/DDBJ databases">
        <title>Nisaea acidiphila sp. nov., isolated from a marine algal debris and emended description of the genus Nisaea Urios et al. 2008.</title>
        <authorList>
            <person name="Kwon K."/>
        </authorList>
    </citation>
    <scope>NUCLEOTIDE SEQUENCE</scope>
    <source>
        <strain evidence="9">MEBiC11861</strain>
    </source>
</reference>